<feature type="region of interest" description="Disordered" evidence="4">
    <location>
        <begin position="343"/>
        <end position="380"/>
    </location>
</feature>
<dbReference type="Pfam" id="PF00496">
    <property type="entry name" value="SBP_bac_5"/>
    <property type="match status" value="1"/>
</dbReference>
<feature type="compositionally biased region" description="Gly residues" evidence="4">
    <location>
        <begin position="368"/>
        <end position="380"/>
    </location>
</feature>
<dbReference type="CDD" id="cd00995">
    <property type="entry name" value="PBP2_NikA_DppA_OppA_like"/>
    <property type="match status" value="1"/>
</dbReference>
<evidence type="ECO:0000259" key="6">
    <source>
        <dbReference type="Pfam" id="PF00496"/>
    </source>
</evidence>
<dbReference type="SUPFAM" id="SSF53850">
    <property type="entry name" value="Periplasmic binding protein-like II"/>
    <property type="match status" value="1"/>
</dbReference>
<evidence type="ECO:0000256" key="3">
    <source>
        <dbReference type="ARBA" id="ARBA00022729"/>
    </source>
</evidence>
<dbReference type="Gene3D" id="3.40.190.10">
    <property type="entry name" value="Periplasmic binding protein-like II"/>
    <property type="match status" value="1"/>
</dbReference>
<dbReference type="InterPro" id="IPR039424">
    <property type="entry name" value="SBP_5"/>
</dbReference>
<dbReference type="GO" id="GO:1904680">
    <property type="term" value="F:peptide transmembrane transporter activity"/>
    <property type="evidence" value="ECO:0007669"/>
    <property type="project" value="TreeGrafter"/>
</dbReference>
<dbReference type="EMBL" id="JACOPL010000002">
    <property type="protein sequence ID" value="MBC5724405.1"/>
    <property type="molecule type" value="Genomic_DNA"/>
</dbReference>
<sequence length="536" mass="56528">MKWKKRALAALLAALCLLTACGEGGLGGDDGPVDTVEVSDAYFGMAWYQNGTLNPVLDSTSINRLLCEALYEGLFEVSGNFTAQNVLCASYTGDGTTFTFTLRDDVTFWSGEKLTAADVVASLQAAQYNEASPYHNRLVEAASIEALSGSEVRIVLSSPNINFPRLLDIPIYRQGSAESGDFADGTGPFQPVKDGNQWKLEANESWHGGFLGSIRHITLVPMTRADAAESSFRTGDVSLLREPRIAPDGASTIIGGSIDTVRTASADLHYLGVNYSNPYLANAKVRQALSAALGRQSLCDTQLQTFAAPAVLPVNPQPAADGLTLNMSADTETAARLLREGLEQAGGAGDTGQDDGETDTGEEDADGEAGGTDTGSGGASGGDAALSIRLLVNANNTFKVAAAEQIAASWKAVGVSVTVDRQPYETYVSMLQSGDFDVYYGETLLTPDFDLRPLLSSDGSLNYGGYSSQTMSAAVAAARSGDNLAAFYTAFAEEMPFIPIAFECGQLIIRKGLIDNFSPAPYNAFAGLEEWTSSGE</sequence>
<dbReference type="InterPro" id="IPR000914">
    <property type="entry name" value="SBP_5_dom"/>
</dbReference>
<evidence type="ECO:0000256" key="4">
    <source>
        <dbReference type="SAM" id="MobiDB-lite"/>
    </source>
</evidence>
<feature type="chain" id="PRO_5039732097" evidence="5">
    <location>
        <begin position="23"/>
        <end position="536"/>
    </location>
</feature>
<evidence type="ECO:0000256" key="1">
    <source>
        <dbReference type="ARBA" id="ARBA00005695"/>
    </source>
</evidence>
<accession>A0A923LUI9</accession>
<feature type="compositionally biased region" description="Acidic residues" evidence="4">
    <location>
        <begin position="352"/>
        <end position="367"/>
    </location>
</feature>
<gene>
    <name evidence="7" type="ORF">H8S45_02830</name>
</gene>
<comment type="caution">
    <text evidence="7">The sequence shown here is derived from an EMBL/GenBank/DDBJ whole genome shotgun (WGS) entry which is preliminary data.</text>
</comment>
<dbReference type="PANTHER" id="PTHR30290">
    <property type="entry name" value="PERIPLASMIC BINDING COMPONENT OF ABC TRANSPORTER"/>
    <property type="match status" value="1"/>
</dbReference>
<dbReference type="RefSeq" id="WP_054327372.1">
    <property type="nucleotide sequence ID" value="NZ_JACOPL010000002.1"/>
</dbReference>
<dbReference type="Proteomes" id="UP000606499">
    <property type="component" value="Unassembled WGS sequence"/>
</dbReference>
<keyword evidence="3 5" id="KW-0732">Signal</keyword>
<comment type="similarity">
    <text evidence="1">Belongs to the bacterial solute-binding protein 5 family.</text>
</comment>
<protein>
    <submittedName>
        <fullName evidence="7">ABC transporter substrate-binding protein</fullName>
    </submittedName>
</protein>
<reference evidence="7" key="1">
    <citation type="submission" date="2020-08" db="EMBL/GenBank/DDBJ databases">
        <title>Genome public.</title>
        <authorList>
            <person name="Liu C."/>
            <person name="Sun Q."/>
        </authorList>
    </citation>
    <scope>NUCLEOTIDE SEQUENCE</scope>
    <source>
        <strain evidence="7">NSJ-28</strain>
    </source>
</reference>
<proteinExistence type="inferred from homology"/>
<evidence type="ECO:0000313" key="8">
    <source>
        <dbReference type="Proteomes" id="UP000606499"/>
    </source>
</evidence>
<name>A0A923LUI9_9FIRM</name>
<dbReference type="InterPro" id="IPR030678">
    <property type="entry name" value="Peptide/Ni-bd"/>
</dbReference>
<dbReference type="AlphaFoldDB" id="A0A923LUI9"/>
<organism evidence="7 8">
    <name type="scientific">Agathobaculum faecis</name>
    <dbReference type="NCBI Taxonomy" id="2763013"/>
    <lineage>
        <taxon>Bacteria</taxon>
        <taxon>Bacillati</taxon>
        <taxon>Bacillota</taxon>
        <taxon>Clostridia</taxon>
        <taxon>Eubacteriales</taxon>
        <taxon>Butyricicoccaceae</taxon>
        <taxon>Agathobaculum</taxon>
    </lineage>
</organism>
<feature type="signal peptide" evidence="5">
    <location>
        <begin position="1"/>
        <end position="22"/>
    </location>
</feature>
<dbReference type="GO" id="GO:0015833">
    <property type="term" value="P:peptide transport"/>
    <property type="evidence" value="ECO:0007669"/>
    <property type="project" value="TreeGrafter"/>
</dbReference>
<dbReference type="PROSITE" id="PS51257">
    <property type="entry name" value="PROKAR_LIPOPROTEIN"/>
    <property type="match status" value="1"/>
</dbReference>
<dbReference type="PANTHER" id="PTHR30290:SF9">
    <property type="entry name" value="OLIGOPEPTIDE-BINDING PROTEIN APPA"/>
    <property type="match status" value="1"/>
</dbReference>
<dbReference type="GO" id="GO:0042597">
    <property type="term" value="C:periplasmic space"/>
    <property type="evidence" value="ECO:0007669"/>
    <property type="project" value="UniProtKB-ARBA"/>
</dbReference>
<evidence type="ECO:0000313" key="7">
    <source>
        <dbReference type="EMBL" id="MBC5724405.1"/>
    </source>
</evidence>
<dbReference type="PIRSF" id="PIRSF002741">
    <property type="entry name" value="MppA"/>
    <property type="match status" value="1"/>
</dbReference>
<evidence type="ECO:0000256" key="5">
    <source>
        <dbReference type="SAM" id="SignalP"/>
    </source>
</evidence>
<keyword evidence="2" id="KW-0813">Transport</keyword>
<dbReference type="Gene3D" id="3.10.105.10">
    <property type="entry name" value="Dipeptide-binding Protein, Domain 3"/>
    <property type="match status" value="1"/>
</dbReference>
<feature type="domain" description="Solute-binding protein family 5" evidence="6">
    <location>
        <begin position="92"/>
        <end position="445"/>
    </location>
</feature>
<dbReference type="GO" id="GO:0043190">
    <property type="term" value="C:ATP-binding cassette (ABC) transporter complex"/>
    <property type="evidence" value="ECO:0007669"/>
    <property type="project" value="InterPro"/>
</dbReference>
<evidence type="ECO:0000256" key="2">
    <source>
        <dbReference type="ARBA" id="ARBA00022448"/>
    </source>
</evidence>
<keyword evidence="8" id="KW-1185">Reference proteome</keyword>